<dbReference type="GO" id="GO:0005829">
    <property type="term" value="C:cytosol"/>
    <property type="evidence" value="ECO:0007669"/>
    <property type="project" value="TreeGrafter"/>
</dbReference>
<dbReference type="UniPathway" id="UPA00124"/>
<keyword evidence="7" id="KW-0413">Isomerase</keyword>
<dbReference type="EC" id="5.1.3.13" evidence="3 7"/>
<feature type="active site" description="Proton donor" evidence="5">
    <location>
        <position position="131"/>
    </location>
</feature>
<evidence type="ECO:0000313" key="8">
    <source>
        <dbReference type="EMBL" id="SFE76654.1"/>
    </source>
</evidence>
<comment type="pathway">
    <text evidence="7">Carbohydrate biosynthesis; dTDP-L-rhamnose biosynthesis.</text>
</comment>
<evidence type="ECO:0000256" key="1">
    <source>
        <dbReference type="ARBA" id="ARBA00001298"/>
    </source>
</evidence>
<organism evidence="8 9">
    <name type="scientific">Thermophagus xiamenensis</name>
    <dbReference type="NCBI Taxonomy" id="385682"/>
    <lineage>
        <taxon>Bacteria</taxon>
        <taxon>Pseudomonadati</taxon>
        <taxon>Bacteroidota</taxon>
        <taxon>Bacteroidia</taxon>
        <taxon>Marinilabiliales</taxon>
        <taxon>Marinilabiliaceae</taxon>
        <taxon>Thermophagus</taxon>
    </lineage>
</organism>
<dbReference type="OrthoDB" id="9800680at2"/>
<dbReference type="InterPro" id="IPR000888">
    <property type="entry name" value="RmlC-like"/>
</dbReference>
<dbReference type="Proteomes" id="UP000181976">
    <property type="component" value="Unassembled WGS sequence"/>
</dbReference>
<keyword evidence="9" id="KW-1185">Reference proteome</keyword>
<dbReference type="EMBL" id="FONA01000018">
    <property type="protein sequence ID" value="SFE76654.1"/>
    <property type="molecule type" value="Genomic_DNA"/>
</dbReference>
<comment type="similarity">
    <text evidence="7">Belongs to the dTDP-4-dehydrorhamnose 3,5-epimerase family.</text>
</comment>
<evidence type="ECO:0000256" key="2">
    <source>
        <dbReference type="ARBA" id="ARBA00001997"/>
    </source>
</evidence>
<dbReference type="GO" id="GO:0019305">
    <property type="term" value="P:dTDP-rhamnose biosynthetic process"/>
    <property type="evidence" value="ECO:0007669"/>
    <property type="project" value="UniProtKB-UniRule"/>
</dbReference>
<evidence type="ECO:0000313" key="9">
    <source>
        <dbReference type="Proteomes" id="UP000181976"/>
    </source>
</evidence>
<evidence type="ECO:0000256" key="7">
    <source>
        <dbReference type="RuleBase" id="RU364069"/>
    </source>
</evidence>
<dbReference type="Gene3D" id="2.60.120.10">
    <property type="entry name" value="Jelly Rolls"/>
    <property type="match status" value="1"/>
</dbReference>
<dbReference type="CDD" id="cd00438">
    <property type="entry name" value="cupin_RmlC"/>
    <property type="match status" value="1"/>
</dbReference>
<feature type="active site" description="Proton acceptor" evidence="5">
    <location>
        <position position="61"/>
    </location>
</feature>
<dbReference type="PANTHER" id="PTHR21047">
    <property type="entry name" value="DTDP-6-DEOXY-D-GLUCOSE-3,5 EPIMERASE"/>
    <property type="match status" value="1"/>
</dbReference>
<comment type="function">
    <text evidence="2 7">Catalyzes the epimerization of the C3' and C5'positions of dTDP-6-deoxy-D-xylo-4-hexulose, forming dTDP-6-deoxy-L-lyxo-4-hexulose.</text>
</comment>
<dbReference type="Pfam" id="PF00908">
    <property type="entry name" value="dTDP_sugar_isom"/>
    <property type="match status" value="1"/>
</dbReference>
<reference evidence="8 9" key="1">
    <citation type="submission" date="2016-10" db="EMBL/GenBank/DDBJ databases">
        <authorList>
            <person name="de Groot N.N."/>
        </authorList>
    </citation>
    <scope>NUCLEOTIDE SEQUENCE [LARGE SCALE GENOMIC DNA]</scope>
    <source>
        <strain evidence="8 9">DSM 19012</strain>
    </source>
</reference>
<dbReference type="eggNOG" id="COG1898">
    <property type="taxonomic scope" value="Bacteria"/>
</dbReference>
<dbReference type="PANTHER" id="PTHR21047:SF2">
    <property type="entry name" value="THYMIDINE DIPHOSPHO-4-KETO-RHAMNOSE 3,5-EPIMERASE"/>
    <property type="match status" value="1"/>
</dbReference>
<dbReference type="NCBIfam" id="TIGR01221">
    <property type="entry name" value="rmlC"/>
    <property type="match status" value="1"/>
</dbReference>
<gene>
    <name evidence="8" type="ORF">SAMN05444380_11824</name>
</gene>
<dbReference type="SUPFAM" id="SSF51182">
    <property type="entry name" value="RmlC-like cupins"/>
    <property type="match status" value="1"/>
</dbReference>
<dbReference type="GO" id="GO:0000271">
    <property type="term" value="P:polysaccharide biosynthetic process"/>
    <property type="evidence" value="ECO:0007669"/>
    <property type="project" value="TreeGrafter"/>
</dbReference>
<dbReference type="InterPro" id="IPR014710">
    <property type="entry name" value="RmlC-like_jellyroll"/>
</dbReference>
<evidence type="ECO:0000256" key="5">
    <source>
        <dbReference type="PIRSR" id="PIRSR600888-1"/>
    </source>
</evidence>
<name>A0A1I2D822_9BACT</name>
<sequence>MKIQETKIPGLVIIEPVVHKDQRGFFFESYHEERYQKLGIPTHFVQDNVSSSSRGVIRGLHYQLAPYAQAKLIQVLKGKVLDVAVDLRQGSPTFGEYVAVELSDDNHKQFFIPRGMAHGFSVLSNEVIFSYKCDNFYNKEAERGIHYNDPVLNIDWQLPENEVIVSAKDSILPAFKEAEHNFVFNN</sequence>
<comment type="subunit">
    <text evidence="7">Homodimer.</text>
</comment>
<dbReference type="GO" id="GO:0008830">
    <property type="term" value="F:dTDP-4-dehydrorhamnose 3,5-epimerase activity"/>
    <property type="evidence" value="ECO:0007669"/>
    <property type="project" value="UniProtKB-UniRule"/>
</dbReference>
<feature type="site" description="Participates in a stacking interaction with the thymidine ring of dTDP-4-oxo-6-deoxyglucose" evidence="6">
    <location>
        <position position="137"/>
    </location>
</feature>
<dbReference type="InterPro" id="IPR011051">
    <property type="entry name" value="RmlC_Cupin_sf"/>
</dbReference>
<dbReference type="FunCoup" id="A0A1I2D822">
    <property type="interactions" value="291"/>
</dbReference>
<dbReference type="RefSeq" id="WP_010526116.1">
    <property type="nucleotide sequence ID" value="NZ_AFSL01000003.1"/>
</dbReference>
<proteinExistence type="inferred from homology"/>
<dbReference type="STRING" id="385682.SAMN05444380_11824"/>
<accession>A0A1I2D822</accession>
<dbReference type="AlphaFoldDB" id="A0A1I2D822"/>
<evidence type="ECO:0000256" key="3">
    <source>
        <dbReference type="ARBA" id="ARBA00012098"/>
    </source>
</evidence>
<dbReference type="InParanoid" id="A0A1I2D822"/>
<comment type="catalytic activity">
    <reaction evidence="1 7">
        <text>dTDP-4-dehydro-6-deoxy-alpha-D-glucose = dTDP-4-dehydro-beta-L-rhamnose</text>
        <dbReference type="Rhea" id="RHEA:16969"/>
        <dbReference type="ChEBI" id="CHEBI:57649"/>
        <dbReference type="ChEBI" id="CHEBI:62830"/>
        <dbReference type="EC" id="5.1.3.13"/>
    </reaction>
</comment>
<evidence type="ECO:0000256" key="6">
    <source>
        <dbReference type="PIRSR" id="PIRSR600888-3"/>
    </source>
</evidence>
<evidence type="ECO:0000256" key="4">
    <source>
        <dbReference type="ARBA" id="ARBA00019595"/>
    </source>
</evidence>
<protein>
    <recommendedName>
        <fullName evidence="4 7">dTDP-4-dehydrorhamnose 3,5-epimerase</fullName>
        <ecNumber evidence="3 7">5.1.3.13</ecNumber>
    </recommendedName>
    <alternativeName>
        <fullName evidence="7">Thymidine diphospho-4-keto-rhamnose 3,5-epimerase</fullName>
    </alternativeName>
</protein>